<dbReference type="GO" id="GO:0005874">
    <property type="term" value="C:microtubule"/>
    <property type="evidence" value="ECO:0007669"/>
    <property type="project" value="TreeGrafter"/>
</dbReference>
<dbReference type="PROSITE" id="PS51718">
    <property type="entry name" value="G_DYNAMIN_2"/>
    <property type="match status" value="1"/>
</dbReference>
<dbReference type="GO" id="GO:0008017">
    <property type="term" value="F:microtubule binding"/>
    <property type="evidence" value="ECO:0007669"/>
    <property type="project" value="TreeGrafter"/>
</dbReference>
<evidence type="ECO:0000313" key="10">
    <source>
        <dbReference type="EMBL" id="GMH09258.1"/>
    </source>
</evidence>
<evidence type="ECO:0000256" key="6">
    <source>
        <dbReference type="ARBA" id="ARBA00060413"/>
    </source>
</evidence>
<dbReference type="Pfam" id="PF00350">
    <property type="entry name" value="Dynamin_N"/>
    <property type="match status" value="1"/>
</dbReference>
<dbReference type="PROSITE" id="PS51388">
    <property type="entry name" value="GED"/>
    <property type="match status" value="1"/>
</dbReference>
<feature type="domain" description="Dynamin-type G" evidence="9">
    <location>
        <begin position="34"/>
        <end position="299"/>
    </location>
</feature>
<dbReference type="GO" id="GO:0009524">
    <property type="term" value="C:phragmoplast"/>
    <property type="evidence" value="ECO:0007669"/>
    <property type="project" value="UniProtKB-SubCell"/>
</dbReference>
<sequence>MAMMDGLICLVNALQRACTKLGDFGGDASLPTLWDSLPSVVVVGGQSSGKSSVLESIVGRDFLPRGSGIVTRRPLVLQLQKIEQDEQDYAEFLHLPKKRFTDFSLVRREIQEETDKLTGKLKQISTVPIQLRIYSQNVVNLTMIDLPGLTKVAVEGQPENVVQDIESMVRSYVQKPNCMILAVTPANQDIATSDAIKLVREVDPAGERTFGVLTKLDLMDRGTNALEVLEGRSYWLQNPWVGVVNRSQADTNKNVDMIAARRREHEFFATSADYAHLASKMGSEYLAKLLSSARIPSIASLINRSIDELESELDHLGRPVAVDARAQLYSILELCREFDRTFKDHLDGGRPGGDHIYGVFDYQLPSALRKLPLDRHLSIENVKRVVSEADGYQPHLIAPEQGYRRLIDGALNYFRGPAEASVDAVHLILKELVRKSIRETQELRRFPTLQSEIAAAAHAALERFREESRKTSLRLVDMESSYLTVDFFRRLPQEAEKGKPSLSTIDRYTEGHFRRIGTNVSSYIGMVSEMLKNTIPKAVVHCQVKEAKHSLLDHLYAQLGKKEGKELARLLDEDTALMERRMKCERRLELYRSARDEIDSVIWGG</sequence>
<proteinExistence type="inferred from homology"/>
<keyword evidence="2 7" id="KW-0547">Nucleotide-binding</keyword>
<dbReference type="InterPro" id="IPR030381">
    <property type="entry name" value="G_DYNAMIN_dom"/>
</dbReference>
<dbReference type="InterPro" id="IPR000375">
    <property type="entry name" value="Dynamin_stalk"/>
</dbReference>
<dbReference type="SMART" id="SM00302">
    <property type="entry name" value="GED"/>
    <property type="match status" value="1"/>
</dbReference>
<dbReference type="PANTHER" id="PTHR11566:SF224">
    <property type="entry name" value="DYNAMIN-RELATED PROTEIN 1E-LIKE"/>
    <property type="match status" value="1"/>
</dbReference>
<dbReference type="GO" id="GO:0051301">
    <property type="term" value="P:cell division"/>
    <property type="evidence" value="ECO:0007669"/>
    <property type="project" value="UniProtKB-KW"/>
</dbReference>
<comment type="subcellular location">
    <subcellularLocation>
        <location evidence="6">Cytoplasm</location>
        <location evidence="6">Cytoskeleton</location>
        <location evidence="6">Phragmoplast</location>
    </subcellularLocation>
</comment>
<dbReference type="InterPro" id="IPR027417">
    <property type="entry name" value="P-loop_NTPase"/>
</dbReference>
<dbReference type="FunFam" id="1.20.120.1240:FF:000009">
    <property type="entry name" value="Dynamin-related protein 1C"/>
    <property type="match status" value="1"/>
</dbReference>
<evidence type="ECO:0000256" key="4">
    <source>
        <dbReference type="ARBA" id="ARBA00023175"/>
    </source>
</evidence>
<organism evidence="10 11">
    <name type="scientific">Nepenthes gracilis</name>
    <name type="common">Slender pitcher plant</name>
    <dbReference type="NCBI Taxonomy" id="150966"/>
    <lineage>
        <taxon>Eukaryota</taxon>
        <taxon>Viridiplantae</taxon>
        <taxon>Streptophyta</taxon>
        <taxon>Embryophyta</taxon>
        <taxon>Tracheophyta</taxon>
        <taxon>Spermatophyta</taxon>
        <taxon>Magnoliopsida</taxon>
        <taxon>eudicotyledons</taxon>
        <taxon>Gunneridae</taxon>
        <taxon>Pentapetalae</taxon>
        <taxon>Caryophyllales</taxon>
        <taxon>Nepenthaceae</taxon>
        <taxon>Nepenthes</taxon>
    </lineage>
</organism>
<comment type="similarity">
    <text evidence="7">Belongs to the TRAFAC class dynamin-like GTPase superfamily. Dynamin/Fzo/YdjA family.</text>
</comment>
<keyword evidence="11" id="KW-1185">Reference proteome</keyword>
<dbReference type="Proteomes" id="UP001279734">
    <property type="component" value="Unassembled WGS sequence"/>
</dbReference>
<dbReference type="GO" id="GO:0016020">
    <property type="term" value="C:membrane"/>
    <property type="evidence" value="ECO:0007669"/>
    <property type="project" value="TreeGrafter"/>
</dbReference>
<feature type="domain" description="GED" evidence="8">
    <location>
        <begin position="513"/>
        <end position="605"/>
    </location>
</feature>
<dbReference type="PROSITE" id="PS00410">
    <property type="entry name" value="G_DYNAMIN_1"/>
    <property type="match status" value="1"/>
</dbReference>
<dbReference type="InterPro" id="IPR001401">
    <property type="entry name" value="Dynamin_GTPase"/>
</dbReference>
<accession>A0AAD3SDK8</accession>
<dbReference type="Pfam" id="PF01031">
    <property type="entry name" value="Dynamin_M"/>
    <property type="match status" value="1"/>
</dbReference>
<gene>
    <name evidence="10" type="ORF">Nepgr_011099</name>
</gene>
<dbReference type="AlphaFoldDB" id="A0AAD3SDK8"/>
<dbReference type="Gene3D" id="1.20.120.1240">
    <property type="entry name" value="Dynamin, middle domain"/>
    <property type="match status" value="1"/>
</dbReference>
<dbReference type="CDD" id="cd08771">
    <property type="entry name" value="DLP_1"/>
    <property type="match status" value="1"/>
</dbReference>
<name>A0AAD3SDK8_NEPGR</name>
<evidence type="ECO:0000256" key="3">
    <source>
        <dbReference type="ARBA" id="ARBA00023134"/>
    </source>
</evidence>
<dbReference type="Pfam" id="PF02212">
    <property type="entry name" value="GED"/>
    <property type="match status" value="1"/>
</dbReference>
<keyword evidence="4" id="KW-0505">Motor protein</keyword>
<keyword evidence="1" id="KW-0132">Cell division</keyword>
<evidence type="ECO:0008006" key="12">
    <source>
        <dbReference type="Google" id="ProtNLM"/>
    </source>
</evidence>
<dbReference type="EMBL" id="BSYO01000009">
    <property type="protein sequence ID" value="GMH09258.1"/>
    <property type="molecule type" value="Genomic_DNA"/>
</dbReference>
<keyword evidence="5" id="KW-0131">Cell cycle</keyword>
<dbReference type="InterPro" id="IPR022812">
    <property type="entry name" value="Dynamin"/>
</dbReference>
<dbReference type="PANTHER" id="PTHR11566">
    <property type="entry name" value="DYNAMIN"/>
    <property type="match status" value="1"/>
</dbReference>
<reference evidence="10" key="1">
    <citation type="submission" date="2023-05" db="EMBL/GenBank/DDBJ databases">
        <title>Nepenthes gracilis genome sequencing.</title>
        <authorList>
            <person name="Fukushima K."/>
        </authorList>
    </citation>
    <scope>NUCLEOTIDE SEQUENCE</scope>
    <source>
        <strain evidence="10">SING2019-196</strain>
    </source>
</reference>
<dbReference type="InterPro" id="IPR003130">
    <property type="entry name" value="GED"/>
</dbReference>
<evidence type="ECO:0000313" key="11">
    <source>
        <dbReference type="Proteomes" id="UP001279734"/>
    </source>
</evidence>
<dbReference type="GO" id="GO:0003924">
    <property type="term" value="F:GTPase activity"/>
    <property type="evidence" value="ECO:0007669"/>
    <property type="project" value="InterPro"/>
</dbReference>
<evidence type="ECO:0000256" key="1">
    <source>
        <dbReference type="ARBA" id="ARBA00022618"/>
    </source>
</evidence>
<keyword evidence="3 7" id="KW-0342">GTP-binding</keyword>
<dbReference type="SMART" id="SM00053">
    <property type="entry name" value="DYNc"/>
    <property type="match status" value="1"/>
</dbReference>
<protein>
    <recommendedName>
        <fullName evidence="12">Dynamin-related protein 1E</fullName>
    </recommendedName>
</protein>
<dbReference type="InterPro" id="IPR019762">
    <property type="entry name" value="Dynamin_GTPase_CS"/>
</dbReference>
<evidence type="ECO:0000256" key="2">
    <source>
        <dbReference type="ARBA" id="ARBA00022741"/>
    </source>
</evidence>
<dbReference type="PRINTS" id="PR00195">
    <property type="entry name" value="DYNAMIN"/>
</dbReference>
<dbReference type="InterPro" id="IPR045063">
    <property type="entry name" value="Dynamin_N"/>
</dbReference>
<evidence type="ECO:0000259" key="8">
    <source>
        <dbReference type="PROSITE" id="PS51388"/>
    </source>
</evidence>
<dbReference type="GO" id="GO:0005525">
    <property type="term" value="F:GTP binding"/>
    <property type="evidence" value="ECO:0007669"/>
    <property type="project" value="UniProtKB-KW"/>
</dbReference>
<dbReference type="Gene3D" id="3.40.50.300">
    <property type="entry name" value="P-loop containing nucleotide triphosphate hydrolases"/>
    <property type="match status" value="1"/>
</dbReference>
<evidence type="ECO:0000256" key="5">
    <source>
        <dbReference type="ARBA" id="ARBA00023306"/>
    </source>
</evidence>
<evidence type="ECO:0000259" key="9">
    <source>
        <dbReference type="PROSITE" id="PS51718"/>
    </source>
</evidence>
<comment type="caution">
    <text evidence="10">The sequence shown here is derived from an EMBL/GenBank/DDBJ whole genome shotgun (WGS) entry which is preliminary data.</text>
</comment>
<evidence type="ECO:0000256" key="7">
    <source>
        <dbReference type="RuleBase" id="RU003932"/>
    </source>
</evidence>
<dbReference type="InterPro" id="IPR020850">
    <property type="entry name" value="GED_dom"/>
</dbReference>
<dbReference type="SUPFAM" id="SSF52540">
    <property type="entry name" value="P-loop containing nucleoside triphosphate hydrolases"/>
    <property type="match status" value="1"/>
</dbReference>